<proteinExistence type="predicted"/>
<evidence type="ECO:0000313" key="2">
    <source>
        <dbReference type="EMBL" id="KAJ1119722.1"/>
    </source>
</evidence>
<dbReference type="Proteomes" id="UP001066276">
    <property type="component" value="Chromosome 8"/>
</dbReference>
<organism evidence="2 3">
    <name type="scientific">Pleurodeles waltl</name>
    <name type="common">Iberian ribbed newt</name>
    <dbReference type="NCBI Taxonomy" id="8319"/>
    <lineage>
        <taxon>Eukaryota</taxon>
        <taxon>Metazoa</taxon>
        <taxon>Chordata</taxon>
        <taxon>Craniata</taxon>
        <taxon>Vertebrata</taxon>
        <taxon>Euteleostomi</taxon>
        <taxon>Amphibia</taxon>
        <taxon>Batrachia</taxon>
        <taxon>Caudata</taxon>
        <taxon>Salamandroidea</taxon>
        <taxon>Salamandridae</taxon>
        <taxon>Pleurodelinae</taxon>
        <taxon>Pleurodeles</taxon>
    </lineage>
</organism>
<reference evidence="2" key="1">
    <citation type="journal article" date="2022" name="bioRxiv">
        <title>Sequencing and chromosome-scale assembly of the giantPleurodeles waltlgenome.</title>
        <authorList>
            <person name="Brown T."/>
            <person name="Elewa A."/>
            <person name="Iarovenko S."/>
            <person name="Subramanian E."/>
            <person name="Araus A.J."/>
            <person name="Petzold A."/>
            <person name="Susuki M."/>
            <person name="Suzuki K.-i.T."/>
            <person name="Hayashi T."/>
            <person name="Toyoda A."/>
            <person name="Oliveira C."/>
            <person name="Osipova E."/>
            <person name="Leigh N.D."/>
            <person name="Simon A."/>
            <person name="Yun M.H."/>
        </authorList>
    </citation>
    <scope>NUCLEOTIDE SEQUENCE</scope>
    <source>
        <strain evidence="2">20211129_DDA</strain>
        <tissue evidence="2">Liver</tissue>
    </source>
</reference>
<evidence type="ECO:0000313" key="3">
    <source>
        <dbReference type="Proteomes" id="UP001066276"/>
    </source>
</evidence>
<dbReference type="EMBL" id="JANPWB010000012">
    <property type="protein sequence ID" value="KAJ1119722.1"/>
    <property type="molecule type" value="Genomic_DNA"/>
</dbReference>
<evidence type="ECO:0000256" key="1">
    <source>
        <dbReference type="SAM" id="MobiDB-lite"/>
    </source>
</evidence>
<dbReference type="AlphaFoldDB" id="A0AAV7NXC4"/>
<comment type="caution">
    <text evidence="2">The sequence shown here is derived from an EMBL/GenBank/DDBJ whole genome shotgun (WGS) entry which is preliminary data.</text>
</comment>
<gene>
    <name evidence="2" type="ORF">NDU88_007907</name>
</gene>
<sequence length="67" mass="6925">MEDSAAGHATNSRQVAQGAARRKTGGQNGQSTVLKVDAKRGLELVESVQTVKNDDAPADQGTRTSSA</sequence>
<accession>A0AAV7NXC4</accession>
<feature type="region of interest" description="Disordered" evidence="1">
    <location>
        <begin position="1"/>
        <end position="67"/>
    </location>
</feature>
<protein>
    <submittedName>
        <fullName evidence="2">Uncharacterized protein</fullName>
    </submittedName>
</protein>
<keyword evidence="3" id="KW-1185">Reference proteome</keyword>
<name>A0AAV7NXC4_PLEWA</name>